<dbReference type="Gene3D" id="3.40.50.1000">
    <property type="entry name" value="HAD superfamily/HAD-like"/>
    <property type="match status" value="1"/>
</dbReference>
<proteinExistence type="predicted"/>
<name>A0A1G6Z5N2_9PSEU</name>
<accession>A0A1G6Z5N2</accession>
<reference evidence="1 2" key="1">
    <citation type="submission" date="2016-10" db="EMBL/GenBank/DDBJ databases">
        <authorList>
            <person name="de Groot N.N."/>
        </authorList>
    </citation>
    <scope>NUCLEOTIDE SEQUENCE [LARGE SCALE GENOMIC DNA]</scope>
    <source>
        <strain evidence="1 2">CGMCC 4.5506</strain>
    </source>
</reference>
<dbReference type="Proteomes" id="UP000199494">
    <property type="component" value="Unassembled WGS sequence"/>
</dbReference>
<dbReference type="STRING" id="530584.SAMN05421630_115101"/>
<evidence type="ECO:0000313" key="1">
    <source>
        <dbReference type="EMBL" id="SDD97146.1"/>
    </source>
</evidence>
<dbReference type="InterPro" id="IPR036412">
    <property type="entry name" value="HAD-like_sf"/>
</dbReference>
<dbReference type="AlphaFoldDB" id="A0A1G6Z5N2"/>
<protein>
    <submittedName>
        <fullName evidence="1">Uncharacterized protein</fullName>
    </submittedName>
</protein>
<keyword evidence="2" id="KW-1185">Reference proteome</keyword>
<dbReference type="SUPFAM" id="SSF56784">
    <property type="entry name" value="HAD-like"/>
    <property type="match status" value="1"/>
</dbReference>
<organism evidence="1 2">
    <name type="scientific">Prauserella marina</name>
    <dbReference type="NCBI Taxonomy" id="530584"/>
    <lineage>
        <taxon>Bacteria</taxon>
        <taxon>Bacillati</taxon>
        <taxon>Actinomycetota</taxon>
        <taxon>Actinomycetes</taxon>
        <taxon>Pseudonocardiales</taxon>
        <taxon>Pseudonocardiaceae</taxon>
        <taxon>Prauserella</taxon>
    </lineage>
</organism>
<gene>
    <name evidence="1" type="ORF">SAMN05421630_115101</name>
</gene>
<dbReference type="InterPro" id="IPR023214">
    <property type="entry name" value="HAD_sf"/>
</dbReference>
<evidence type="ECO:0000313" key="2">
    <source>
        <dbReference type="Proteomes" id="UP000199494"/>
    </source>
</evidence>
<dbReference type="EMBL" id="FMZE01000015">
    <property type="protein sequence ID" value="SDD97146.1"/>
    <property type="molecule type" value="Genomic_DNA"/>
</dbReference>
<sequence>MLFDIDGGLADMSAVTDELGPKPWRRDVWQQFFARLGEATVFDAGRDLVAATAALGFTVIYSTTRPDFTIPATRSWLAAAGLPPAAAVFSRPNKAGTQAALEVKLQHCWIVDRRLRDGYLAAFVDDEPDIVTELRRHGYAGRRFERLHGCDPVDLHAALVFGPGRREFTERKHLREARIAHRTPFTAPLDLASAAR</sequence>